<accession>A0ABT8S2F4</accession>
<evidence type="ECO:0000259" key="1">
    <source>
        <dbReference type="Pfam" id="PF07883"/>
    </source>
</evidence>
<dbReference type="PANTHER" id="PTHR36156">
    <property type="entry name" value="SLR2101 PROTEIN"/>
    <property type="match status" value="1"/>
</dbReference>
<dbReference type="Gene3D" id="2.60.120.10">
    <property type="entry name" value="Jelly Rolls"/>
    <property type="match status" value="1"/>
</dbReference>
<dbReference type="InterPro" id="IPR011051">
    <property type="entry name" value="RmlC_Cupin_sf"/>
</dbReference>
<dbReference type="Pfam" id="PF07883">
    <property type="entry name" value="Cupin_2"/>
    <property type="match status" value="1"/>
</dbReference>
<protein>
    <submittedName>
        <fullName evidence="2">Cupin domain-containing protein</fullName>
    </submittedName>
</protein>
<dbReference type="EMBL" id="JAUKVY010000006">
    <property type="protein sequence ID" value="MDO1532683.1"/>
    <property type="molecule type" value="Genomic_DNA"/>
</dbReference>
<gene>
    <name evidence="2" type="ORF">Q2T77_10325</name>
</gene>
<feature type="domain" description="Cupin type-2" evidence="1">
    <location>
        <begin position="117"/>
        <end position="172"/>
    </location>
</feature>
<dbReference type="CDD" id="cd02231">
    <property type="entry name" value="cupin_BLL6423-like"/>
    <property type="match status" value="1"/>
</dbReference>
<dbReference type="RefSeq" id="WP_301807736.1">
    <property type="nucleotide sequence ID" value="NZ_JAUJZH010000006.1"/>
</dbReference>
<organism evidence="2 3">
    <name type="scientific">Variovorax ginsengisoli</name>
    <dbReference type="NCBI Taxonomy" id="363844"/>
    <lineage>
        <taxon>Bacteria</taxon>
        <taxon>Pseudomonadati</taxon>
        <taxon>Pseudomonadota</taxon>
        <taxon>Betaproteobacteria</taxon>
        <taxon>Burkholderiales</taxon>
        <taxon>Comamonadaceae</taxon>
        <taxon>Variovorax</taxon>
    </lineage>
</organism>
<dbReference type="InterPro" id="IPR013096">
    <property type="entry name" value="Cupin_2"/>
</dbReference>
<name>A0ABT8S2F4_9BURK</name>
<dbReference type="InterPro" id="IPR014710">
    <property type="entry name" value="RmlC-like_jellyroll"/>
</dbReference>
<reference evidence="2" key="1">
    <citation type="submission" date="2023-06" db="EMBL/GenBank/DDBJ databases">
        <authorList>
            <person name="Jiang Y."/>
            <person name="Liu Q."/>
        </authorList>
    </citation>
    <scope>NUCLEOTIDE SEQUENCE</scope>
    <source>
        <strain evidence="2">CGMCC 1.12090</strain>
    </source>
</reference>
<comment type="caution">
    <text evidence="2">The sequence shown here is derived from an EMBL/GenBank/DDBJ whole genome shotgun (WGS) entry which is preliminary data.</text>
</comment>
<dbReference type="PANTHER" id="PTHR36156:SF2">
    <property type="entry name" value="CUPIN TYPE-2 DOMAIN-CONTAINING PROTEIN"/>
    <property type="match status" value="1"/>
</dbReference>
<dbReference type="Proteomes" id="UP001169027">
    <property type="component" value="Unassembled WGS sequence"/>
</dbReference>
<keyword evidence="3" id="KW-1185">Reference proteome</keyword>
<sequence>MHIRRIVTGHDRKGNAVFVSDAAAPRTTEFEHVPGFVTSLLWETAPNATVPAGEGDPAISATSWTPPPGGTNLMFITFPPDAVMMTPDFDPAAAGGEYMRVLPGLAEKFEMDHPGMHTSDSVDYGVLIDGELHLDLDDGATKKLAPRDVVVQNGTRHAWRNKSDKPATMLFVLVGAKRS</sequence>
<evidence type="ECO:0000313" key="2">
    <source>
        <dbReference type="EMBL" id="MDO1532683.1"/>
    </source>
</evidence>
<dbReference type="InterPro" id="IPR047142">
    <property type="entry name" value="OryJ/VirC-like"/>
</dbReference>
<dbReference type="SUPFAM" id="SSF51182">
    <property type="entry name" value="RmlC-like cupins"/>
    <property type="match status" value="1"/>
</dbReference>
<evidence type="ECO:0000313" key="3">
    <source>
        <dbReference type="Proteomes" id="UP001169027"/>
    </source>
</evidence>
<proteinExistence type="predicted"/>
<dbReference type="Gene3D" id="2.20.70.150">
    <property type="match status" value="1"/>
</dbReference>